<dbReference type="GO" id="GO:0004222">
    <property type="term" value="F:metalloendopeptidase activity"/>
    <property type="evidence" value="ECO:0007669"/>
    <property type="project" value="InterPro"/>
</dbReference>
<organism evidence="2 3">
    <name type="scientific">Trichostrongylus colubriformis</name>
    <name type="common">Black scour worm</name>
    <dbReference type="NCBI Taxonomy" id="6319"/>
    <lineage>
        <taxon>Eukaryota</taxon>
        <taxon>Metazoa</taxon>
        <taxon>Ecdysozoa</taxon>
        <taxon>Nematoda</taxon>
        <taxon>Chromadorea</taxon>
        <taxon>Rhabditida</taxon>
        <taxon>Rhabditina</taxon>
        <taxon>Rhabditomorpha</taxon>
        <taxon>Strongyloidea</taxon>
        <taxon>Trichostrongylidae</taxon>
        <taxon>Trichostrongylus</taxon>
    </lineage>
</organism>
<dbReference type="InterPro" id="IPR018497">
    <property type="entry name" value="Peptidase_M13_C"/>
</dbReference>
<dbReference type="InterPro" id="IPR000718">
    <property type="entry name" value="Peptidase_M13"/>
</dbReference>
<dbReference type="PROSITE" id="PS51885">
    <property type="entry name" value="NEPRILYSIN"/>
    <property type="match status" value="1"/>
</dbReference>
<feature type="domain" description="Peptidase M13 C-terminal" evidence="1">
    <location>
        <begin position="6"/>
        <end position="72"/>
    </location>
</feature>
<comment type="caution">
    <text evidence="2">The sequence shown here is derived from an EMBL/GenBank/DDBJ whole genome shotgun (WGS) entry which is preliminary data.</text>
</comment>
<keyword evidence="3" id="KW-1185">Reference proteome</keyword>
<accession>A0AAN8IFT4</accession>
<dbReference type="EMBL" id="WIXE01022202">
    <property type="protein sequence ID" value="KAK5967712.1"/>
    <property type="molecule type" value="Genomic_DNA"/>
</dbReference>
<gene>
    <name evidence="2" type="ORF">GCK32_018410</name>
</gene>
<name>A0AAN8IFT4_TRICO</name>
<dbReference type="AlphaFoldDB" id="A0AAN8IFT4"/>
<reference evidence="2 3" key="1">
    <citation type="submission" date="2019-10" db="EMBL/GenBank/DDBJ databases">
        <title>Assembly and Annotation for the nematode Trichostrongylus colubriformis.</title>
        <authorList>
            <person name="Martin J."/>
        </authorList>
    </citation>
    <scope>NUCLEOTIDE SEQUENCE [LARGE SCALE GENOMIC DNA]</scope>
    <source>
        <strain evidence="2">G859</strain>
        <tissue evidence="2">Whole worm</tissue>
    </source>
</reference>
<dbReference type="Proteomes" id="UP001331761">
    <property type="component" value="Unassembled WGS sequence"/>
</dbReference>
<dbReference type="GO" id="GO:0006508">
    <property type="term" value="P:proteolysis"/>
    <property type="evidence" value="ECO:0007669"/>
    <property type="project" value="InterPro"/>
</dbReference>
<sequence>MAKNNDMFVIPQAYKKYAAKLKDSEKSESVDGFTQDQLFFLGFSQMWCRKTGEFAIYERLSDVHPPPEIRVDMERPKWNSEKDELLKNQYRQLLQQKNEPRAAGK</sequence>
<dbReference type="SUPFAM" id="SSF55486">
    <property type="entry name" value="Metalloproteases ('zincins'), catalytic domain"/>
    <property type="match status" value="1"/>
</dbReference>
<evidence type="ECO:0000313" key="3">
    <source>
        <dbReference type="Proteomes" id="UP001331761"/>
    </source>
</evidence>
<dbReference type="Pfam" id="PF01431">
    <property type="entry name" value="Peptidase_M13"/>
    <property type="match status" value="1"/>
</dbReference>
<dbReference type="InterPro" id="IPR024079">
    <property type="entry name" value="MetalloPept_cat_dom_sf"/>
</dbReference>
<evidence type="ECO:0000259" key="1">
    <source>
        <dbReference type="Pfam" id="PF01431"/>
    </source>
</evidence>
<dbReference type="Gene3D" id="3.40.390.10">
    <property type="entry name" value="Collagenase (Catalytic Domain)"/>
    <property type="match status" value="1"/>
</dbReference>
<protein>
    <recommendedName>
        <fullName evidence="1">Peptidase M13 C-terminal domain-containing protein</fullName>
    </recommendedName>
</protein>
<proteinExistence type="predicted"/>
<evidence type="ECO:0000313" key="2">
    <source>
        <dbReference type="EMBL" id="KAK5967712.1"/>
    </source>
</evidence>